<dbReference type="SUPFAM" id="SSF52540">
    <property type="entry name" value="P-loop containing nucleoside triphosphate hydrolases"/>
    <property type="match status" value="2"/>
</dbReference>
<evidence type="ECO:0000256" key="1">
    <source>
        <dbReference type="ARBA" id="ARBA00022741"/>
    </source>
</evidence>
<dbReference type="PANTHER" id="PTHR24220">
    <property type="entry name" value="IMPORT ATP-BINDING PROTEIN"/>
    <property type="match status" value="1"/>
</dbReference>
<dbReference type="PROSITE" id="PS50893">
    <property type="entry name" value="ABC_TRANSPORTER_2"/>
    <property type="match status" value="2"/>
</dbReference>
<name>A0A975F383_9SPIR</name>
<dbReference type="InterPro" id="IPR015854">
    <property type="entry name" value="ABC_transpr_LolD-like"/>
</dbReference>
<accession>A0A975F383</accession>
<dbReference type="KEGG" id="tpav:HRQ91_03315"/>
<dbReference type="GO" id="GO:0005886">
    <property type="term" value="C:plasma membrane"/>
    <property type="evidence" value="ECO:0007669"/>
    <property type="project" value="TreeGrafter"/>
</dbReference>
<dbReference type="GO" id="GO:0005524">
    <property type="term" value="F:ATP binding"/>
    <property type="evidence" value="ECO:0007669"/>
    <property type="project" value="UniProtKB-KW"/>
</dbReference>
<dbReference type="InterPro" id="IPR003439">
    <property type="entry name" value="ABC_transporter-like_ATP-bd"/>
</dbReference>
<evidence type="ECO:0000313" key="5">
    <source>
        <dbReference type="Proteomes" id="UP000671908"/>
    </source>
</evidence>
<dbReference type="InterPro" id="IPR017871">
    <property type="entry name" value="ABC_transporter-like_CS"/>
</dbReference>
<dbReference type="PROSITE" id="PS00211">
    <property type="entry name" value="ABC_TRANSPORTER_1"/>
    <property type="match status" value="1"/>
</dbReference>
<dbReference type="Proteomes" id="UP000671908">
    <property type="component" value="Chromosome"/>
</dbReference>
<evidence type="ECO:0000259" key="3">
    <source>
        <dbReference type="PROSITE" id="PS50893"/>
    </source>
</evidence>
<dbReference type="RefSeq" id="WP_210120251.1">
    <property type="nucleotide sequence ID" value="NZ_CP054142.1"/>
</dbReference>
<protein>
    <submittedName>
        <fullName evidence="4">ATP-binding cassette domain-containing protein</fullName>
    </submittedName>
</protein>
<evidence type="ECO:0000256" key="2">
    <source>
        <dbReference type="ARBA" id="ARBA00022840"/>
    </source>
</evidence>
<dbReference type="Pfam" id="PF00005">
    <property type="entry name" value="ABC_tran"/>
    <property type="match status" value="2"/>
</dbReference>
<reference evidence="4 5" key="1">
    <citation type="journal article" date="2021" name="Microbiol. Resour. Announc.">
        <title>Complete Genome Sequences of Three Human Oral Treponema parvum Isolates.</title>
        <authorList>
            <person name="Zeng H."/>
            <person name="Watt R.M."/>
        </authorList>
    </citation>
    <scope>NUCLEOTIDE SEQUENCE [LARGE SCALE GENOMIC DNA]</scope>
    <source>
        <strain evidence="4 5">ATCC 700770</strain>
    </source>
</reference>
<keyword evidence="2 4" id="KW-0067">ATP-binding</keyword>
<keyword evidence="5" id="KW-1185">Reference proteome</keyword>
<feature type="domain" description="ABC transporter" evidence="3">
    <location>
        <begin position="4"/>
        <end position="247"/>
    </location>
</feature>
<dbReference type="GO" id="GO:0016887">
    <property type="term" value="F:ATP hydrolysis activity"/>
    <property type="evidence" value="ECO:0007669"/>
    <property type="project" value="InterPro"/>
</dbReference>
<feature type="domain" description="ABC transporter" evidence="3">
    <location>
        <begin position="251"/>
        <end position="484"/>
    </location>
</feature>
<gene>
    <name evidence="4" type="ORF">HRQ91_03315</name>
</gene>
<evidence type="ECO:0000313" key="4">
    <source>
        <dbReference type="EMBL" id="QTQ13563.1"/>
    </source>
</evidence>
<proteinExistence type="predicted"/>
<dbReference type="InterPro" id="IPR003593">
    <property type="entry name" value="AAA+_ATPase"/>
</dbReference>
<organism evidence="4 5">
    <name type="scientific">Treponema parvum</name>
    <dbReference type="NCBI Taxonomy" id="138851"/>
    <lineage>
        <taxon>Bacteria</taxon>
        <taxon>Pseudomonadati</taxon>
        <taxon>Spirochaetota</taxon>
        <taxon>Spirochaetia</taxon>
        <taxon>Spirochaetales</taxon>
        <taxon>Treponemataceae</taxon>
        <taxon>Treponema</taxon>
    </lineage>
</organism>
<dbReference type="Gene3D" id="3.40.50.300">
    <property type="entry name" value="P-loop containing nucleotide triphosphate hydrolases"/>
    <property type="match status" value="2"/>
</dbReference>
<dbReference type="GO" id="GO:0022857">
    <property type="term" value="F:transmembrane transporter activity"/>
    <property type="evidence" value="ECO:0007669"/>
    <property type="project" value="TreeGrafter"/>
</dbReference>
<dbReference type="EMBL" id="CP054142">
    <property type="protein sequence ID" value="QTQ13563.1"/>
    <property type="molecule type" value="Genomic_DNA"/>
</dbReference>
<sequence length="484" mass="54421">MTPVSLNNFSIHLDKRELLKDCSFSLEPNSSSVIMGPTGTGKSVFLKSIAGILSTKIFTFGGSMKVNDILAYDGRKLDFDAWAKIAQSGLMFVPAETAQVMNPALTLDQNLALLAPGQRQVIVERLKKYFSLDFEAFARLYPDEISGGEMQRITLMILLSRKGNLILLDEPTVNLDRNLRKHFVTFLNNEILAPKDKTFLMVSHDLDFIKRLTLDKAFMLQDGIIKQMDQLPEMEGYEKPEAKKGASGTAIELKDVSQTYFKRGIFGERTFTAFKGLNLKFERSTVYGLTGPSGCGKSTTIKAILRLLDSTKGQILMEDSDLVALKPKETGRDPKAFKPFRRRMTVVQQDSRFSFFPDLSIRDSFKQISAESQGGTIEELEKNLEKVGLTSANLDEHPYQLSSGEMKRMDIARALTAKPDILLLDEPFAHIDFETRLKVMQAISEYLAVHATILVIVTHEDFDLRYFVEKSFDFPELVGQFTGN</sequence>
<dbReference type="SMART" id="SM00382">
    <property type="entry name" value="AAA"/>
    <property type="match status" value="2"/>
</dbReference>
<dbReference type="AlphaFoldDB" id="A0A975F383"/>
<dbReference type="InterPro" id="IPR027417">
    <property type="entry name" value="P-loop_NTPase"/>
</dbReference>
<keyword evidence="1" id="KW-0547">Nucleotide-binding</keyword>